<reference evidence="4" key="1">
    <citation type="submission" date="2018-05" db="EMBL/GenBank/DDBJ databases">
        <title>Draft genome of Mucuna pruriens seed.</title>
        <authorList>
            <person name="Nnadi N.E."/>
            <person name="Vos R."/>
            <person name="Hasami M.H."/>
            <person name="Devisetty U.K."/>
            <person name="Aguiy J.C."/>
        </authorList>
    </citation>
    <scope>NUCLEOTIDE SEQUENCE [LARGE SCALE GENOMIC DNA]</scope>
    <source>
        <strain evidence="4">JCA_2017</strain>
    </source>
</reference>
<sequence length="146" mass="16417">MTKFLALLLCHEGLIKKDLEIDIHRQHPKLTQFSLMMEKRIATKIFFPLHSILTIILLQTHSSTLQDDTLALREIKHAIDPNSVTLSSYLNSWDFSVDPCESTGSQFLGILSYLPLDNSSSRVTKIDLDAIGYEGFLTPAIGNLTE</sequence>
<gene>
    <name evidence="4" type="ORF">CR513_24301</name>
</gene>
<name>A0A371GSK5_MUCPR</name>
<evidence type="ECO:0000256" key="2">
    <source>
        <dbReference type="ARBA" id="ARBA00022737"/>
    </source>
</evidence>
<evidence type="ECO:0000313" key="5">
    <source>
        <dbReference type="Proteomes" id="UP000257109"/>
    </source>
</evidence>
<dbReference type="InterPro" id="IPR013210">
    <property type="entry name" value="LRR_N_plant-typ"/>
</dbReference>
<keyword evidence="2" id="KW-0677">Repeat</keyword>
<dbReference type="Gene3D" id="3.80.10.10">
    <property type="entry name" value="Ribonuclease Inhibitor"/>
    <property type="match status" value="1"/>
</dbReference>
<proteinExistence type="predicted"/>
<dbReference type="OrthoDB" id="676979at2759"/>
<evidence type="ECO:0000259" key="3">
    <source>
        <dbReference type="Pfam" id="PF08263"/>
    </source>
</evidence>
<keyword evidence="1" id="KW-0433">Leucine-rich repeat</keyword>
<accession>A0A371GSK5</accession>
<dbReference type="AlphaFoldDB" id="A0A371GSK5"/>
<dbReference type="EMBL" id="QJKJ01004608">
    <property type="protein sequence ID" value="RDX93446.1"/>
    <property type="molecule type" value="Genomic_DNA"/>
</dbReference>
<comment type="caution">
    <text evidence="4">The sequence shown here is derived from an EMBL/GenBank/DDBJ whole genome shotgun (WGS) entry which is preliminary data.</text>
</comment>
<dbReference type="Proteomes" id="UP000257109">
    <property type="component" value="Unassembled WGS sequence"/>
</dbReference>
<feature type="domain" description="Leucine-rich repeat-containing N-terminal plant-type" evidence="3">
    <location>
        <begin position="66"/>
        <end position="100"/>
    </location>
</feature>
<dbReference type="Pfam" id="PF08263">
    <property type="entry name" value="LRRNT_2"/>
    <property type="match status" value="1"/>
</dbReference>
<dbReference type="STRING" id="157652.A0A371GSK5"/>
<feature type="non-terminal residue" evidence="4">
    <location>
        <position position="146"/>
    </location>
</feature>
<protein>
    <recommendedName>
        <fullName evidence="3">Leucine-rich repeat-containing N-terminal plant-type domain-containing protein</fullName>
    </recommendedName>
</protein>
<dbReference type="InterPro" id="IPR032675">
    <property type="entry name" value="LRR_dom_sf"/>
</dbReference>
<organism evidence="4 5">
    <name type="scientific">Mucuna pruriens</name>
    <name type="common">Velvet bean</name>
    <name type="synonym">Dolichos pruriens</name>
    <dbReference type="NCBI Taxonomy" id="157652"/>
    <lineage>
        <taxon>Eukaryota</taxon>
        <taxon>Viridiplantae</taxon>
        <taxon>Streptophyta</taxon>
        <taxon>Embryophyta</taxon>
        <taxon>Tracheophyta</taxon>
        <taxon>Spermatophyta</taxon>
        <taxon>Magnoliopsida</taxon>
        <taxon>eudicotyledons</taxon>
        <taxon>Gunneridae</taxon>
        <taxon>Pentapetalae</taxon>
        <taxon>rosids</taxon>
        <taxon>fabids</taxon>
        <taxon>Fabales</taxon>
        <taxon>Fabaceae</taxon>
        <taxon>Papilionoideae</taxon>
        <taxon>50 kb inversion clade</taxon>
        <taxon>NPAAA clade</taxon>
        <taxon>indigoferoid/millettioid clade</taxon>
        <taxon>Phaseoleae</taxon>
        <taxon>Mucuna</taxon>
    </lineage>
</organism>
<evidence type="ECO:0000256" key="1">
    <source>
        <dbReference type="ARBA" id="ARBA00022614"/>
    </source>
</evidence>
<evidence type="ECO:0000313" key="4">
    <source>
        <dbReference type="EMBL" id="RDX93446.1"/>
    </source>
</evidence>
<keyword evidence="5" id="KW-1185">Reference proteome</keyword>